<dbReference type="Pfam" id="PF00400">
    <property type="entry name" value="WD40"/>
    <property type="match status" value="2"/>
</dbReference>
<feature type="region of interest" description="Disordered" evidence="4">
    <location>
        <begin position="155"/>
        <end position="181"/>
    </location>
</feature>
<evidence type="ECO:0000256" key="4">
    <source>
        <dbReference type="SAM" id="MobiDB-lite"/>
    </source>
</evidence>
<dbReference type="InterPro" id="IPR001680">
    <property type="entry name" value="WD40_rpt"/>
</dbReference>
<accession>A0A6A2XKI3</accession>
<feature type="compositionally biased region" description="Polar residues" evidence="4">
    <location>
        <begin position="165"/>
        <end position="177"/>
    </location>
</feature>
<protein>
    <submittedName>
        <fullName evidence="6">PHD finger family protein / bromo-adjacent domain-containing protein isoform 1</fullName>
    </submittedName>
</protein>
<dbReference type="GO" id="GO:0005634">
    <property type="term" value="C:nucleus"/>
    <property type="evidence" value="ECO:0007669"/>
    <property type="project" value="TreeGrafter"/>
</dbReference>
<dbReference type="PANTHER" id="PTHR22838:SF4">
    <property type="entry name" value="WD REPEAT-CONTAINING PROTEIN 13"/>
    <property type="match status" value="1"/>
</dbReference>
<proteinExistence type="predicted"/>
<keyword evidence="7" id="KW-1185">Reference proteome</keyword>
<dbReference type="AlphaFoldDB" id="A0A6A2XKI3"/>
<dbReference type="InterPro" id="IPR019775">
    <property type="entry name" value="WD40_repeat_CS"/>
</dbReference>
<keyword evidence="2" id="KW-0677">Repeat</keyword>
<feature type="repeat" description="WD" evidence="3">
    <location>
        <begin position="267"/>
        <end position="296"/>
    </location>
</feature>
<dbReference type="PROSITE" id="PS50082">
    <property type="entry name" value="WD_REPEATS_2"/>
    <property type="match status" value="2"/>
</dbReference>
<gene>
    <name evidence="6" type="ORF">F3Y22_tig00117048pilonHSYRG00019</name>
</gene>
<name>A0A6A2XKI3_HIBSY</name>
<dbReference type="Proteomes" id="UP000436088">
    <property type="component" value="Unassembled WGS sequence"/>
</dbReference>
<evidence type="ECO:0000256" key="1">
    <source>
        <dbReference type="ARBA" id="ARBA00022574"/>
    </source>
</evidence>
<dbReference type="Pfam" id="PF24506">
    <property type="entry name" value="KNTC1_N"/>
    <property type="match status" value="1"/>
</dbReference>
<evidence type="ECO:0000256" key="2">
    <source>
        <dbReference type="ARBA" id="ARBA00022737"/>
    </source>
</evidence>
<reference evidence="6" key="1">
    <citation type="submission" date="2019-09" db="EMBL/GenBank/DDBJ databases">
        <title>Draft genome information of white flower Hibiscus syriacus.</title>
        <authorList>
            <person name="Kim Y.-M."/>
        </authorList>
    </citation>
    <scope>NUCLEOTIDE SEQUENCE [LARGE SCALE GENOMIC DNA]</scope>
    <source>
        <strain evidence="6">YM2019G1</strain>
    </source>
</reference>
<feature type="region of interest" description="Disordered" evidence="4">
    <location>
        <begin position="1"/>
        <end position="25"/>
    </location>
</feature>
<dbReference type="InterPro" id="IPR015943">
    <property type="entry name" value="WD40/YVTN_repeat-like_dom_sf"/>
</dbReference>
<sequence>MKRTQLDSNTMAGGEITNNCSKEGGAARNESNKNCINGNDNDTNGATRKKASAMDPEAFCCVLQPVASDSGDSGTDYIGIRRILLSRKAESGCYRRLDWRCNGKGYVAYRNFMRRPRNWEKLHTPSRTSTAGNSGRWLSASSSFSHLFELENWTNSSKDKGSVPAASNQRTSLSSRISDSDRPRQQAVELAYSFVGMHCIFDQGKAAATVLKFGHMSSDVLAYGASDGTLVVCNVSEPPSVIKQLSGHSKDVTVLSGIGLDQEDFDFSSNNQYIASSSKDKTVRVWDISKGVCIRVIYGVSPKLCIRFHPVNNNFLSVGNVNKELTVFNFSIGRVITKLSFDSEVTAMDHDHAGQFIFCGDAQGCVYSVSMDSRTGTLSRSYRYRSSNKNKPKYPVTTVQYRSFSSMTKGPVLLTCTQDGVILFFSVALESQGYLTLRCSLKLSSRVHSTRASFCPLISVDKGEYIVVGSEDSNVDFYDLTRPKHKSVNKLQGHSFPVIDVAWNHGENLLASSDLSGVVIVWKRAKT</sequence>
<dbReference type="GO" id="GO:1990841">
    <property type="term" value="F:promoter-specific chromatin binding"/>
    <property type="evidence" value="ECO:0007669"/>
    <property type="project" value="TreeGrafter"/>
</dbReference>
<dbReference type="InterPro" id="IPR055402">
    <property type="entry name" value="KNTC1_N"/>
</dbReference>
<evidence type="ECO:0000313" key="6">
    <source>
        <dbReference type="EMBL" id="KAE8654334.1"/>
    </source>
</evidence>
<comment type="caution">
    <text evidence="6">The sequence shown here is derived from an EMBL/GenBank/DDBJ whole genome shotgun (WGS) entry which is preliminary data.</text>
</comment>
<dbReference type="PANTHER" id="PTHR22838">
    <property type="entry name" value="WD REPEAT PROTEIN 26-RELATED"/>
    <property type="match status" value="1"/>
</dbReference>
<keyword evidence="1 3" id="KW-0853">WD repeat</keyword>
<feature type="compositionally biased region" description="Polar residues" evidence="4">
    <location>
        <begin position="1"/>
        <end position="21"/>
    </location>
</feature>
<evidence type="ECO:0000256" key="3">
    <source>
        <dbReference type="PROSITE-ProRule" id="PRU00221"/>
    </source>
</evidence>
<dbReference type="InterPro" id="IPR051350">
    <property type="entry name" value="WD_repeat-ST_regulator"/>
</dbReference>
<evidence type="ECO:0000259" key="5">
    <source>
        <dbReference type="Pfam" id="PF24506"/>
    </source>
</evidence>
<dbReference type="SUPFAM" id="SSF50978">
    <property type="entry name" value="WD40 repeat-like"/>
    <property type="match status" value="1"/>
</dbReference>
<dbReference type="SMART" id="SM00320">
    <property type="entry name" value="WD40"/>
    <property type="match status" value="6"/>
</dbReference>
<feature type="repeat" description="WD" evidence="3">
    <location>
        <begin position="491"/>
        <end position="527"/>
    </location>
</feature>
<feature type="domain" description="KNTC1 N-terminal" evidence="5">
    <location>
        <begin position="320"/>
        <end position="431"/>
    </location>
</feature>
<organism evidence="6 7">
    <name type="scientific">Hibiscus syriacus</name>
    <name type="common">Rose of Sharon</name>
    <dbReference type="NCBI Taxonomy" id="106335"/>
    <lineage>
        <taxon>Eukaryota</taxon>
        <taxon>Viridiplantae</taxon>
        <taxon>Streptophyta</taxon>
        <taxon>Embryophyta</taxon>
        <taxon>Tracheophyta</taxon>
        <taxon>Spermatophyta</taxon>
        <taxon>Magnoliopsida</taxon>
        <taxon>eudicotyledons</taxon>
        <taxon>Gunneridae</taxon>
        <taxon>Pentapetalae</taxon>
        <taxon>rosids</taxon>
        <taxon>malvids</taxon>
        <taxon>Malvales</taxon>
        <taxon>Malvaceae</taxon>
        <taxon>Malvoideae</taxon>
        <taxon>Hibiscus</taxon>
    </lineage>
</organism>
<dbReference type="InterPro" id="IPR036322">
    <property type="entry name" value="WD40_repeat_dom_sf"/>
</dbReference>
<dbReference type="PROSITE" id="PS00678">
    <property type="entry name" value="WD_REPEATS_1"/>
    <property type="match status" value="1"/>
</dbReference>
<dbReference type="EMBL" id="VEPZ02001787">
    <property type="protein sequence ID" value="KAE8654334.1"/>
    <property type="molecule type" value="Genomic_DNA"/>
</dbReference>
<dbReference type="Gene3D" id="2.130.10.10">
    <property type="entry name" value="YVTN repeat-like/Quinoprotein amine dehydrogenase"/>
    <property type="match status" value="2"/>
</dbReference>
<evidence type="ECO:0000313" key="7">
    <source>
        <dbReference type="Proteomes" id="UP000436088"/>
    </source>
</evidence>
<dbReference type="PROSITE" id="PS50294">
    <property type="entry name" value="WD_REPEATS_REGION"/>
    <property type="match status" value="2"/>
</dbReference>